<comment type="similarity">
    <text evidence="2 13">Belongs to the class-I aminoacyl-tRNA synthetase family.</text>
</comment>
<keyword evidence="5 13" id="KW-0436">Ligase</keyword>
<evidence type="ECO:0000256" key="9">
    <source>
        <dbReference type="ARBA" id="ARBA00022840"/>
    </source>
</evidence>
<feature type="coiled-coil region" evidence="14">
    <location>
        <begin position="453"/>
        <end position="480"/>
    </location>
</feature>
<dbReference type="InterPro" id="IPR015803">
    <property type="entry name" value="Cys-tRNA-ligase"/>
</dbReference>
<sequence length="494" mass="58924">MMYLFNTLTREKERFKPLIENQVRIYTCGMTVQDSPHLGHLRTFVFADVLRRFLEFLGYQVIYIQNFTDIDDKIIQKAKEEKVDWRDIGQRYIDEYFSVSDLMNLKRANSYPKASQFILEMIELIQKLLRKGYAYKTRSGVYFEVEKFPGYGKLSKKKIDELISGVRIEIDEEKKNPLDFALWKSYKEGEPYWYAPFGRGRPGWHIECSAMAMHYLGETFDIHIGGEDLIFPHHENEIAQSEAATGKPFVKYFLHNGLLLLKGEKMAKSTKNYFLAKEALKSYPPDVIRLFLLKAHYRSPYEFSIERLEEAKSQWQRIKEFFIFAQREKYESKFIVPEKIVNILLDDLNTPMVIGEIFKMIEEFFKTKDHSLYSPIYSSLKLLGFKLEEKETLYLKEKDNIEKLVKARTIARENKDYNISDKIRNALNYLGYELRDTNSETIYFQKEEKPVKKEEFQKILNDLKREIEEKLKKEELLYLKEIFQLIKEYEYGRD</sequence>
<feature type="binding site" evidence="13">
    <location>
        <position position="28"/>
    </location>
    <ligand>
        <name>Zn(2+)</name>
        <dbReference type="ChEBI" id="CHEBI:29105"/>
    </ligand>
</feature>
<dbReference type="FunFam" id="3.40.50.620:FF:000130">
    <property type="entry name" value="Cysteine--tRNA ligase"/>
    <property type="match status" value="1"/>
</dbReference>
<evidence type="ECO:0000256" key="8">
    <source>
        <dbReference type="ARBA" id="ARBA00022833"/>
    </source>
</evidence>
<feature type="short sequence motif" description="'KMSKS' region" evidence="13">
    <location>
        <begin position="265"/>
        <end position="269"/>
    </location>
</feature>
<evidence type="ECO:0000313" key="17">
    <source>
        <dbReference type="EMBL" id="HGU47193.1"/>
    </source>
</evidence>
<dbReference type="InterPro" id="IPR009080">
    <property type="entry name" value="tRNAsynth_Ia_anticodon-bd"/>
</dbReference>
<dbReference type="GO" id="GO:0005737">
    <property type="term" value="C:cytoplasm"/>
    <property type="evidence" value="ECO:0007669"/>
    <property type="project" value="UniProtKB-SubCell"/>
</dbReference>
<keyword evidence="4 13" id="KW-0963">Cytoplasm</keyword>
<evidence type="ECO:0000256" key="6">
    <source>
        <dbReference type="ARBA" id="ARBA00022723"/>
    </source>
</evidence>
<feature type="binding site" evidence="13">
    <location>
        <position position="268"/>
    </location>
    <ligand>
        <name>ATP</name>
        <dbReference type="ChEBI" id="CHEBI:30616"/>
    </ligand>
</feature>
<dbReference type="EMBL" id="DTBX01000105">
    <property type="protein sequence ID" value="HGQ55413.1"/>
    <property type="molecule type" value="Genomic_DNA"/>
</dbReference>
<dbReference type="InterPro" id="IPR024909">
    <property type="entry name" value="Cys-tRNA/MSH_ligase"/>
</dbReference>
<keyword evidence="9 13" id="KW-0067">ATP-binding</keyword>
<accession>A0A7C4WF40</accession>
<keyword evidence="11 13" id="KW-0030">Aminoacyl-tRNA synthetase</keyword>
<evidence type="ECO:0000256" key="13">
    <source>
        <dbReference type="HAMAP-Rule" id="MF_00041"/>
    </source>
</evidence>
<feature type="binding site" evidence="13">
    <location>
        <position position="233"/>
    </location>
    <ligand>
        <name>Zn(2+)</name>
        <dbReference type="ChEBI" id="CHEBI:29105"/>
    </ligand>
</feature>
<dbReference type="GO" id="GO:0004817">
    <property type="term" value="F:cysteine-tRNA ligase activity"/>
    <property type="evidence" value="ECO:0007669"/>
    <property type="project" value="UniProtKB-UniRule"/>
</dbReference>
<protein>
    <recommendedName>
        <fullName evidence="13">Cysteine--tRNA ligase</fullName>
        <ecNumber evidence="13">6.1.1.16</ecNumber>
    </recommendedName>
    <alternativeName>
        <fullName evidence="13">Cysteinyl-tRNA synthetase</fullName>
        <shortName evidence="13">CysRS</shortName>
    </alternativeName>
</protein>
<dbReference type="Gene3D" id="1.20.120.1910">
    <property type="entry name" value="Cysteine-tRNA ligase, C-terminal anti-codon recognition domain"/>
    <property type="match status" value="1"/>
</dbReference>
<comment type="catalytic activity">
    <reaction evidence="12 13">
        <text>tRNA(Cys) + L-cysteine + ATP = L-cysteinyl-tRNA(Cys) + AMP + diphosphate</text>
        <dbReference type="Rhea" id="RHEA:17773"/>
        <dbReference type="Rhea" id="RHEA-COMP:9661"/>
        <dbReference type="Rhea" id="RHEA-COMP:9679"/>
        <dbReference type="ChEBI" id="CHEBI:30616"/>
        <dbReference type="ChEBI" id="CHEBI:33019"/>
        <dbReference type="ChEBI" id="CHEBI:35235"/>
        <dbReference type="ChEBI" id="CHEBI:78442"/>
        <dbReference type="ChEBI" id="CHEBI:78517"/>
        <dbReference type="ChEBI" id="CHEBI:456215"/>
        <dbReference type="EC" id="6.1.1.16"/>
    </reaction>
</comment>
<dbReference type="Pfam" id="PF01406">
    <property type="entry name" value="tRNA-synt_1e"/>
    <property type="match status" value="1"/>
</dbReference>
<evidence type="ECO:0000313" key="16">
    <source>
        <dbReference type="EMBL" id="HGQ55413.1"/>
    </source>
</evidence>
<dbReference type="CDD" id="cd00672">
    <property type="entry name" value="CysRS_core"/>
    <property type="match status" value="1"/>
</dbReference>
<evidence type="ECO:0000256" key="11">
    <source>
        <dbReference type="ARBA" id="ARBA00023146"/>
    </source>
</evidence>
<dbReference type="EC" id="6.1.1.16" evidence="13"/>
<evidence type="ECO:0000256" key="4">
    <source>
        <dbReference type="ARBA" id="ARBA00022490"/>
    </source>
</evidence>
<comment type="subunit">
    <text evidence="3 13">Monomer.</text>
</comment>
<dbReference type="SUPFAM" id="SSF47323">
    <property type="entry name" value="Anticodon-binding domain of a subclass of class I aminoacyl-tRNA synthetases"/>
    <property type="match status" value="1"/>
</dbReference>
<dbReference type="InterPro" id="IPR014729">
    <property type="entry name" value="Rossmann-like_a/b/a_fold"/>
</dbReference>
<evidence type="ECO:0000256" key="3">
    <source>
        <dbReference type="ARBA" id="ARBA00011245"/>
    </source>
</evidence>
<feature type="domain" description="tRNA synthetases class I catalytic" evidence="15">
    <location>
        <begin position="15"/>
        <end position="312"/>
    </location>
</feature>
<keyword evidence="7 13" id="KW-0547">Nucleotide-binding</keyword>
<name>A0A7C4WF40_UNCW3</name>
<proteinExistence type="inferred from homology"/>
<evidence type="ECO:0000256" key="10">
    <source>
        <dbReference type="ARBA" id="ARBA00022917"/>
    </source>
</evidence>
<dbReference type="AlphaFoldDB" id="A0A7C4WF40"/>
<dbReference type="GO" id="GO:0008270">
    <property type="term" value="F:zinc ion binding"/>
    <property type="evidence" value="ECO:0007669"/>
    <property type="project" value="UniProtKB-UniRule"/>
</dbReference>
<feature type="binding site" evidence="13">
    <location>
        <position position="237"/>
    </location>
    <ligand>
        <name>Zn(2+)</name>
        <dbReference type="ChEBI" id="CHEBI:29105"/>
    </ligand>
</feature>
<keyword evidence="6 13" id="KW-0479">Metal-binding</keyword>
<gene>
    <name evidence="13" type="primary">cysS</name>
    <name evidence="17" type="ORF">ENT60_01330</name>
    <name evidence="16" type="ORF">ENU28_02980</name>
</gene>
<evidence type="ECO:0000256" key="1">
    <source>
        <dbReference type="ARBA" id="ARBA00004496"/>
    </source>
</evidence>
<dbReference type="PRINTS" id="PR00983">
    <property type="entry name" value="TRNASYNTHCYS"/>
</dbReference>
<dbReference type="PANTHER" id="PTHR10890">
    <property type="entry name" value="CYSTEINYL-TRNA SYNTHETASE"/>
    <property type="match status" value="1"/>
</dbReference>
<evidence type="ECO:0000256" key="5">
    <source>
        <dbReference type="ARBA" id="ARBA00022598"/>
    </source>
</evidence>
<organism evidence="17">
    <name type="scientific">candidate division WOR-3 bacterium</name>
    <dbReference type="NCBI Taxonomy" id="2052148"/>
    <lineage>
        <taxon>Bacteria</taxon>
        <taxon>Bacteria division WOR-3</taxon>
    </lineage>
</organism>
<keyword evidence="10 13" id="KW-0648">Protein biosynthesis</keyword>
<evidence type="ECO:0000256" key="14">
    <source>
        <dbReference type="SAM" id="Coils"/>
    </source>
</evidence>
<dbReference type="GO" id="GO:0006423">
    <property type="term" value="P:cysteinyl-tRNA aminoacylation"/>
    <property type="evidence" value="ECO:0007669"/>
    <property type="project" value="UniProtKB-UniRule"/>
</dbReference>
<keyword evidence="8 13" id="KW-0862">Zinc</keyword>
<dbReference type="SUPFAM" id="SSF52374">
    <property type="entry name" value="Nucleotidylyl transferase"/>
    <property type="match status" value="1"/>
</dbReference>
<comment type="subcellular location">
    <subcellularLocation>
        <location evidence="1 13">Cytoplasm</location>
    </subcellularLocation>
</comment>
<reference evidence="17" key="1">
    <citation type="journal article" date="2020" name="mSystems">
        <title>Genome- and Community-Level Interaction Insights into Carbon Utilization and Element Cycling Functions of Hydrothermarchaeota in Hydrothermal Sediment.</title>
        <authorList>
            <person name="Zhou Z."/>
            <person name="Liu Y."/>
            <person name="Xu W."/>
            <person name="Pan J."/>
            <person name="Luo Z.H."/>
            <person name="Li M."/>
        </authorList>
    </citation>
    <scope>NUCLEOTIDE SEQUENCE [LARGE SCALE GENOMIC DNA]</scope>
    <source>
        <strain evidence="17">SpSt-594</strain>
        <strain evidence="16">SpSt-655</strain>
    </source>
</reference>
<feature type="binding site" evidence="13">
    <location>
        <position position="208"/>
    </location>
    <ligand>
        <name>Zn(2+)</name>
        <dbReference type="ChEBI" id="CHEBI:29105"/>
    </ligand>
</feature>
<dbReference type="InterPro" id="IPR032678">
    <property type="entry name" value="tRNA-synt_1_cat_dom"/>
</dbReference>
<comment type="caution">
    <text evidence="17">The sequence shown here is derived from an EMBL/GenBank/DDBJ whole genome shotgun (WGS) entry which is preliminary data.</text>
</comment>
<evidence type="ECO:0000256" key="2">
    <source>
        <dbReference type="ARBA" id="ARBA00005594"/>
    </source>
</evidence>
<dbReference type="Gene3D" id="3.40.50.620">
    <property type="entry name" value="HUPs"/>
    <property type="match status" value="1"/>
</dbReference>
<comment type="cofactor">
    <cofactor evidence="13">
        <name>Zn(2+)</name>
        <dbReference type="ChEBI" id="CHEBI:29105"/>
    </cofactor>
    <text evidence="13">Binds 1 zinc ion per subunit.</text>
</comment>
<dbReference type="NCBIfam" id="TIGR00435">
    <property type="entry name" value="cysS"/>
    <property type="match status" value="1"/>
</dbReference>
<dbReference type="EMBL" id="DSZH01000062">
    <property type="protein sequence ID" value="HGU47193.1"/>
    <property type="molecule type" value="Genomic_DNA"/>
</dbReference>
<dbReference type="PANTHER" id="PTHR10890:SF3">
    <property type="entry name" value="CYSTEINE--TRNA LIGASE, CYTOPLASMIC"/>
    <property type="match status" value="1"/>
</dbReference>
<dbReference type="HAMAP" id="MF_00041">
    <property type="entry name" value="Cys_tRNA_synth"/>
    <property type="match status" value="1"/>
</dbReference>
<evidence type="ECO:0000256" key="7">
    <source>
        <dbReference type="ARBA" id="ARBA00022741"/>
    </source>
</evidence>
<evidence type="ECO:0000259" key="15">
    <source>
        <dbReference type="Pfam" id="PF01406"/>
    </source>
</evidence>
<feature type="short sequence motif" description="'HIGH' region" evidence="13">
    <location>
        <begin position="30"/>
        <end position="40"/>
    </location>
</feature>
<evidence type="ECO:0000256" key="12">
    <source>
        <dbReference type="ARBA" id="ARBA00047398"/>
    </source>
</evidence>
<keyword evidence="14" id="KW-0175">Coiled coil</keyword>
<dbReference type="GO" id="GO:0005524">
    <property type="term" value="F:ATP binding"/>
    <property type="evidence" value="ECO:0007669"/>
    <property type="project" value="UniProtKB-UniRule"/>
</dbReference>